<dbReference type="RefSeq" id="XP_067817104.1">
    <property type="nucleotide sequence ID" value="XM_067958191.1"/>
</dbReference>
<gene>
    <name evidence="2" type="ORF">CCR75_000083</name>
</gene>
<proteinExistence type="predicted"/>
<evidence type="ECO:0000256" key="1">
    <source>
        <dbReference type="SAM" id="SignalP"/>
    </source>
</evidence>
<evidence type="ECO:0000313" key="3">
    <source>
        <dbReference type="Proteomes" id="UP000294530"/>
    </source>
</evidence>
<comment type="caution">
    <text evidence="2">The sequence shown here is derived from an EMBL/GenBank/DDBJ whole genome shotgun (WGS) entry which is preliminary data.</text>
</comment>
<feature type="signal peptide" evidence="1">
    <location>
        <begin position="1"/>
        <end position="17"/>
    </location>
</feature>
<keyword evidence="3" id="KW-1185">Reference proteome</keyword>
<name>A0A976IDJ8_BRELC</name>
<organism evidence="2 3">
    <name type="scientific">Bremia lactucae</name>
    <name type="common">Lettuce downy mildew</name>
    <dbReference type="NCBI Taxonomy" id="4779"/>
    <lineage>
        <taxon>Eukaryota</taxon>
        <taxon>Sar</taxon>
        <taxon>Stramenopiles</taxon>
        <taxon>Oomycota</taxon>
        <taxon>Peronosporomycetes</taxon>
        <taxon>Peronosporales</taxon>
        <taxon>Peronosporaceae</taxon>
        <taxon>Bremia</taxon>
    </lineage>
</organism>
<dbReference type="Proteomes" id="UP000294530">
    <property type="component" value="Unassembled WGS sequence"/>
</dbReference>
<dbReference type="KEGG" id="blac:94343862"/>
<dbReference type="EMBL" id="SHOA02000014">
    <property type="protein sequence ID" value="TDH67605.1"/>
    <property type="molecule type" value="Genomic_DNA"/>
</dbReference>
<sequence length="102" mass="11842">MLIKLILVSFALTLVLMRDEQELEGSLIERGPPLNKSYSQTRWMRKPFTKNGVCFVEERTECLMANSIICKNSLQLVKVSLREYGLRAQSYHLFQNGQKLTF</sequence>
<accession>A0A976IDJ8</accession>
<reference evidence="2 3" key="1">
    <citation type="journal article" date="2021" name="Genome Biol.">
        <title>AFLAP: assembly-free linkage analysis pipeline using k-mers from genome sequencing data.</title>
        <authorList>
            <person name="Fletcher K."/>
            <person name="Zhang L."/>
            <person name="Gil J."/>
            <person name="Han R."/>
            <person name="Cavanaugh K."/>
            <person name="Michelmore R."/>
        </authorList>
    </citation>
    <scope>NUCLEOTIDE SEQUENCE [LARGE SCALE GENOMIC DNA]</scope>
    <source>
        <strain evidence="2 3">SF5</strain>
    </source>
</reference>
<protein>
    <submittedName>
        <fullName evidence="2">Uncharacterized protein</fullName>
    </submittedName>
</protein>
<keyword evidence="1" id="KW-0732">Signal</keyword>
<feature type="chain" id="PRO_5037202732" evidence="1">
    <location>
        <begin position="18"/>
        <end position="102"/>
    </location>
</feature>
<dbReference type="GeneID" id="94343862"/>
<dbReference type="AlphaFoldDB" id="A0A976IDJ8"/>
<evidence type="ECO:0000313" key="2">
    <source>
        <dbReference type="EMBL" id="TDH67605.1"/>
    </source>
</evidence>